<evidence type="ECO:0000313" key="2">
    <source>
        <dbReference type="Proteomes" id="UP000030645"/>
    </source>
</evidence>
<dbReference type="Proteomes" id="UP000030645">
    <property type="component" value="Unassembled WGS sequence"/>
</dbReference>
<protein>
    <submittedName>
        <fullName evidence="1">Uncharacterized protein</fullName>
    </submittedName>
</protein>
<keyword evidence="2" id="KW-1185">Reference proteome</keyword>
<evidence type="ECO:0000313" key="1">
    <source>
        <dbReference type="EMBL" id="EXB78679.1"/>
    </source>
</evidence>
<name>W9RZ05_9ROSA</name>
<proteinExistence type="predicted"/>
<dbReference type="EMBL" id="KE344775">
    <property type="protein sequence ID" value="EXB78679.1"/>
    <property type="molecule type" value="Genomic_DNA"/>
</dbReference>
<dbReference type="AlphaFoldDB" id="W9RZ05"/>
<gene>
    <name evidence="1" type="ORF">L484_004044</name>
</gene>
<accession>W9RZ05</accession>
<sequence length="72" mass="8128">MLEIGATQLRLEHRPSTLEVLTRASITKTQRESRLSTLEVPSSLELGGDCHSMTKDDLAPLRYDPNRLSHRV</sequence>
<organism evidence="1 2">
    <name type="scientific">Morus notabilis</name>
    <dbReference type="NCBI Taxonomy" id="981085"/>
    <lineage>
        <taxon>Eukaryota</taxon>
        <taxon>Viridiplantae</taxon>
        <taxon>Streptophyta</taxon>
        <taxon>Embryophyta</taxon>
        <taxon>Tracheophyta</taxon>
        <taxon>Spermatophyta</taxon>
        <taxon>Magnoliopsida</taxon>
        <taxon>eudicotyledons</taxon>
        <taxon>Gunneridae</taxon>
        <taxon>Pentapetalae</taxon>
        <taxon>rosids</taxon>
        <taxon>fabids</taxon>
        <taxon>Rosales</taxon>
        <taxon>Moraceae</taxon>
        <taxon>Moreae</taxon>
        <taxon>Morus</taxon>
    </lineage>
</organism>
<reference evidence="2" key="1">
    <citation type="submission" date="2013-01" db="EMBL/GenBank/DDBJ databases">
        <title>Draft Genome Sequence of a Mulberry Tree, Morus notabilis C.K. Schneid.</title>
        <authorList>
            <person name="He N."/>
            <person name="Zhao S."/>
        </authorList>
    </citation>
    <scope>NUCLEOTIDE SEQUENCE</scope>
</reference>